<accession>A0ABS6F5V8</accession>
<gene>
    <name evidence="2" type="ORF">KQI82_01870</name>
</gene>
<feature type="compositionally biased region" description="Polar residues" evidence="1">
    <location>
        <begin position="1"/>
        <end position="25"/>
    </location>
</feature>
<sequence>MDDTNVNTQPNNAATAETSGQGERTFTQDDVNRIVSDRLAREREKLTKAEPDEKEQALKAREARLDCREYLNGKQYPAALLDILDTTDKDRVCGIVDALAKEFPLMLAKVRGADTPKPPVIMSESIDSRIAEAFKPKI</sequence>
<organism evidence="2 3">
    <name type="scientific">Dysosmobacter acutus</name>
    <dbReference type="NCBI Taxonomy" id="2841504"/>
    <lineage>
        <taxon>Bacteria</taxon>
        <taxon>Bacillati</taxon>
        <taxon>Bacillota</taxon>
        <taxon>Clostridia</taxon>
        <taxon>Eubacteriales</taxon>
        <taxon>Oscillospiraceae</taxon>
        <taxon>Dysosmobacter</taxon>
    </lineage>
</organism>
<keyword evidence="3" id="KW-1185">Reference proteome</keyword>
<evidence type="ECO:0008006" key="4">
    <source>
        <dbReference type="Google" id="ProtNLM"/>
    </source>
</evidence>
<protein>
    <recommendedName>
        <fullName evidence="4">DUF4355 domain-containing protein</fullName>
    </recommendedName>
</protein>
<name>A0ABS6F5V8_9FIRM</name>
<comment type="caution">
    <text evidence="2">The sequence shown here is derived from an EMBL/GenBank/DDBJ whole genome shotgun (WGS) entry which is preliminary data.</text>
</comment>
<evidence type="ECO:0000313" key="3">
    <source>
        <dbReference type="Proteomes" id="UP000787672"/>
    </source>
</evidence>
<dbReference type="EMBL" id="JAHLQN010000001">
    <property type="protein sequence ID" value="MBU5625682.1"/>
    <property type="molecule type" value="Genomic_DNA"/>
</dbReference>
<dbReference type="RefSeq" id="WP_216557924.1">
    <property type="nucleotide sequence ID" value="NZ_JAHLQN010000001.1"/>
</dbReference>
<evidence type="ECO:0000256" key="1">
    <source>
        <dbReference type="SAM" id="MobiDB-lite"/>
    </source>
</evidence>
<dbReference type="Proteomes" id="UP000787672">
    <property type="component" value="Unassembled WGS sequence"/>
</dbReference>
<reference evidence="2 3" key="1">
    <citation type="submission" date="2021-06" db="EMBL/GenBank/DDBJ databases">
        <authorList>
            <person name="Sun Q."/>
            <person name="Li D."/>
        </authorList>
    </citation>
    <scope>NUCLEOTIDE SEQUENCE [LARGE SCALE GENOMIC DNA]</scope>
    <source>
        <strain evidence="2 3">MSJ-2</strain>
    </source>
</reference>
<feature type="region of interest" description="Disordered" evidence="1">
    <location>
        <begin position="1"/>
        <end position="33"/>
    </location>
</feature>
<evidence type="ECO:0000313" key="2">
    <source>
        <dbReference type="EMBL" id="MBU5625682.1"/>
    </source>
</evidence>
<proteinExistence type="predicted"/>